<comment type="caution">
    <text evidence="1">The sequence shown here is derived from an EMBL/GenBank/DDBJ whole genome shotgun (WGS) entry which is preliminary data.</text>
</comment>
<reference evidence="2" key="1">
    <citation type="submission" date="2018-04" db="EMBL/GenBank/DDBJ databases">
        <authorList>
            <person name="Liu S."/>
            <person name="Wang Z."/>
            <person name="Li J."/>
        </authorList>
    </citation>
    <scope>NUCLEOTIDE SEQUENCE [LARGE SCALE GENOMIC DNA]</scope>
    <source>
        <strain evidence="2">2189</strain>
    </source>
</reference>
<dbReference type="AlphaFoldDB" id="A0A2U1T534"/>
<dbReference type="RefSeq" id="WP_108431037.1">
    <property type="nucleotide sequence ID" value="NZ_CP026947.1"/>
</dbReference>
<proteinExistence type="predicted"/>
<sequence length="84" mass="9579">MSSEPCPCSCAHVQALICEIIDSDCSETRAAEIRAEISRCEECARRLESERAIRMLMRRCCSEETAPGYLRERITTQINIIRGR</sequence>
<accession>A0A2U1T534</accession>
<dbReference type="InterPro" id="IPR024020">
    <property type="entry name" value="Anit_sigma_mycothiol_RsrA"/>
</dbReference>
<dbReference type="OrthoDB" id="3267840at2"/>
<protein>
    <submittedName>
        <fullName evidence="1">Mycothiol system anti-sigma-R factor</fullName>
    </submittedName>
</protein>
<dbReference type="KEGG" id="cyz:C3B44_02815"/>
<evidence type="ECO:0000313" key="1">
    <source>
        <dbReference type="EMBL" id="PWC01085.1"/>
    </source>
</evidence>
<dbReference type="Proteomes" id="UP000244989">
    <property type="component" value="Unassembled WGS sequence"/>
</dbReference>
<evidence type="ECO:0000313" key="2">
    <source>
        <dbReference type="Proteomes" id="UP000244989"/>
    </source>
</evidence>
<name>A0A2U1T534_9CORY</name>
<keyword evidence="2" id="KW-1185">Reference proteome</keyword>
<dbReference type="EMBL" id="QEEZ01000019">
    <property type="protein sequence ID" value="PWC01085.1"/>
    <property type="molecule type" value="Genomic_DNA"/>
</dbReference>
<organism evidence="1 2">
    <name type="scientific">Corynebacterium yudongzhengii</name>
    <dbReference type="NCBI Taxonomy" id="2080740"/>
    <lineage>
        <taxon>Bacteria</taxon>
        <taxon>Bacillati</taxon>
        <taxon>Actinomycetota</taxon>
        <taxon>Actinomycetes</taxon>
        <taxon>Mycobacteriales</taxon>
        <taxon>Corynebacteriaceae</taxon>
        <taxon>Corynebacterium</taxon>
    </lineage>
</organism>
<gene>
    <name evidence="1" type="primary">rsrA</name>
    <name evidence="1" type="ORF">DF222_09350</name>
</gene>
<dbReference type="NCBIfam" id="TIGR03988">
    <property type="entry name" value="antisig_RsrA"/>
    <property type="match status" value="1"/>
</dbReference>